<accession>A0ABT5ZAB3</accession>
<proteinExistence type="predicted"/>
<dbReference type="Gene3D" id="3.10.180.10">
    <property type="entry name" value="2,3-Dihydroxybiphenyl 1,2-Dioxygenase, domain 1"/>
    <property type="match status" value="1"/>
</dbReference>
<dbReference type="PANTHER" id="PTHR35908:SF1">
    <property type="entry name" value="CONSERVED PROTEIN"/>
    <property type="match status" value="1"/>
</dbReference>
<keyword evidence="3" id="KW-1185">Reference proteome</keyword>
<comment type="caution">
    <text evidence="2">The sequence shown here is derived from an EMBL/GenBank/DDBJ whole genome shotgun (WGS) entry which is preliminary data.</text>
</comment>
<evidence type="ECO:0000313" key="3">
    <source>
        <dbReference type="Proteomes" id="UP001220022"/>
    </source>
</evidence>
<protein>
    <submittedName>
        <fullName evidence="2">VOC family protein</fullName>
    </submittedName>
</protein>
<evidence type="ECO:0000313" key="2">
    <source>
        <dbReference type="EMBL" id="MDF2260010.1"/>
    </source>
</evidence>
<sequence length="128" mass="13953">MLGDLQCVVLDCPEVLQLARFYQGLLGGEVNRPDRRGALGDDWATLHTPAGSVLAFQRAADHRPPRWPDPERPQQFHLDIGVKDLDAAERAVLGLGATALDTGDDARGWRIYADPAGHPFCLVREASA</sequence>
<dbReference type="PROSITE" id="PS51819">
    <property type="entry name" value="VOC"/>
    <property type="match status" value="1"/>
</dbReference>
<dbReference type="Proteomes" id="UP001220022">
    <property type="component" value="Unassembled WGS sequence"/>
</dbReference>
<dbReference type="InterPro" id="IPR029068">
    <property type="entry name" value="Glyas_Bleomycin-R_OHBP_Dase"/>
</dbReference>
<gene>
    <name evidence="2" type="ORF">P2L57_31075</name>
</gene>
<name>A0ABT5ZAB3_9ACTN</name>
<dbReference type="InterPro" id="IPR041581">
    <property type="entry name" value="Glyoxalase_6"/>
</dbReference>
<evidence type="ECO:0000259" key="1">
    <source>
        <dbReference type="PROSITE" id="PS51819"/>
    </source>
</evidence>
<reference evidence="2 3" key="1">
    <citation type="submission" date="2023-03" db="EMBL/GenBank/DDBJ databases">
        <title>Draft genome sequence of type strain Streptomyces ferralitis JCM 14344.</title>
        <authorList>
            <person name="Klaysubun C."/>
            <person name="Duangmal K."/>
        </authorList>
    </citation>
    <scope>NUCLEOTIDE SEQUENCE [LARGE SCALE GENOMIC DNA]</scope>
    <source>
        <strain evidence="2 3">JCM 14344</strain>
    </source>
</reference>
<dbReference type="Pfam" id="PF18029">
    <property type="entry name" value="Glyoxalase_6"/>
    <property type="match status" value="1"/>
</dbReference>
<organism evidence="2 3">
    <name type="scientific">Streptantibioticus ferralitis</name>
    <dbReference type="NCBI Taxonomy" id="236510"/>
    <lineage>
        <taxon>Bacteria</taxon>
        <taxon>Bacillati</taxon>
        <taxon>Actinomycetota</taxon>
        <taxon>Actinomycetes</taxon>
        <taxon>Kitasatosporales</taxon>
        <taxon>Streptomycetaceae</taxon>
        <taxon>Streptantibioticus</taxon>
    </lineage>
</organism>
<dbReference type="PANTHER" id="PTHR35908">
    <property type="entry name" value="HYPOTHETICAL FUSION PROTEIN"/>
    <property type="match status" value="1"/>
</dbReference>
<feature type="domain" description="VOC" evidence="1">
    <location>
        <begin position="4"/>
        <end position="125"/>
    </location>
</feature>
<dbReference type="CDD" id="cd06587">
    <property type="entry name" value="VOC"/>
    <property type="match status" value="1"/>
</dbReference>
<dbReference type="RefSeq" id="WP_275820185.1">
    <property type="nucleotide sequence ID" value="NZ_BAAANM010000003.1"/>
</dbReference>
<dbReference type="SUPFAM" id="SSF54593">
    <property type="entry name" value="Glyoxalase/Bleomycin resistance protein/Dihydroxybiphenyl dioxygenase"/>
    <property type="match status" value="1"/>
</dbReference>
<dbReference type="InterPro" id="IPR037523">
    <property type="entry name" value="VOC_core"/>
</dbReference>
<dbReference type="EMBL" id="JARHTQ010000028">
    <property type="protein sequence ID" value="MDF2260010.1"/>
    <property type="molecule type" value="Genomic_DNA"/>
</dbReference>